<dbReference type="PANTHER" id="PTHR11596">
    <property type="entry name" value="ALKALINE PHOSPHATASE"/>
    <property type="match status" value="1"/>
</dbReference>
<feature type="binding site" evidence="13">
    <location>
        <position position="37"/>
    </location>
    <ligand>
        <name>Mg(2+)</name>
        <dbReference type="ChEBI" id="CHEBI:18420"/>
    </ligand>
</feature>
<evidence type="ECO:0000256" key="10">
    <source>
        <dbReference type="ARBA" id="ARBA00022989"/>
    </source>
</evidence>
<feature type="binding site" evidence="13">
    <location>
        <position position="37"/>
    </location>
    <ligand>
        <name>Zn(2+)</name>
        <dbReference type="ChEBI" id="CHEBI:29105"/>
        <label>2</label>
    </ligand>
</feature>
<keyword evidence="10" id="KW-1133">Transmembrane helix</keyword>
<keyword evidence="5" id="KW-0812">Transmembrane</keyword>
<dbReference type="CDD" id="cd16012">
    <property type="entry name" value="ALP"/>
    <property type="match status" value="1"/>
</dbReference>
<dbReference type="SMART" id="SM00098">
    <property type="entry name" value="alkPPc"/>
    <property type="match status" value="1"/>
</dbReference>
<feature type="binding site" evidence="13">
    <location>
        <position position="286"/>
    </location>
    <ligand>
        <name>Zn(2+)</name>
        <dbReference type="ChEBI" id="CHEBI:29105"/>
        <label>2</label>
    </ligand>
</feature>
<evidence type="ECO:0000256" key="13">
    <source>
        <dbReference type="PIRSR" id="PIRSR601952-2"/>
    </source>
</evidence>
<dbReference type="Gene3D" id="3.40.720.10">
    <property type="entry name" value="Alkaline Phosphatase, subunit A"/>
    <property type="match status" value="1"/>
</dbReference>
<dbReference type="AlphaFoldDB" id="A0A0H5C2H8"/>
<evidence type="ECO:0000313" key="17">
    <source>
        <dbReference type="EMBL" id="CEP21986.1"/>
    </source>
</evidence>
<dbReference type="GO" id="GO:0004035">
    <property type="term" value="F:alkaline phosphatase activity"/>
    <property type="evidence" value="ECO:0007669"/>
    <property type="project" value="UniProtKB-EC"/>
</dbReference>
<evidence type="ECO:0000256" key="3">
    <source>
        <dbReference type="ARBA" id="ARBA00012647"/>
    </source>
</evidence>
<dbReference type="InterPro" id="IPR017850">
    <property type="entry name" value="Alkaline_phosphatase_core_sf"/>
</dbReference>
<keyword evidence="11" id="KW-0472">Membrane</keyword>
<protein>
    <recommendedName>
        <fullName evidence="3 15">Alkaline phosphatase</fullName>
        <ecNumber evidence="3 15">3.1.3.1</ecNumber>
    </recommendedName>
</protein>
<evidence type="ECO:0000313" key="18">
    <source>
        <dbReference type="Proteomes" id="UP000038830"/>
    </source>
</evidence>
<evidence type="ECO:0000256" key="8">
    <source>
        <dbReference type="ARBA" id="ARBA00022833"/>
    </source>
</evidence>
<dbReference type="PANTHER" id="PTHR11596:SF5">
    <property type="entry name" value="ALKALINE PHOSPHATASE"/>
    <property type="match status" value="1"/>
</dbReference>
<gene>
    <name evidence="17" type="primary">PHO8</name>
    <name evidence="17" type="ORF">BN1211_2215</name>
</gene>
<evidence type="ECO:0000256" key="6">
    <source>
        <dbReference type="ARBA" id="ARBA00022723"/>
    </source>
</evidence>
<dbReference type="GO" id="GO:0046872">
    <property type="term" value="F:metal ion binding"/>
    <property type="evidence" value="ECO:0007669"/>
    <property type="project" value="UniProtKB-KW"/>
</dbReference>
<evidence type="ECO:0000256" key="7">
    <source>
        <dbReference type="ARBA" id="ARBA00022801"/>
    </source>
</evidence>
<evidence type="ECO:0000256" key="2">
    <source>
        <dbReference type="ARBA" id="ARBA00005984"/>
    </source>
</evidence>
<feature type="binding site" evidence="13">
    <location>
        <position position="330"/>
    </location>
    <ligand>
        <name>Zn(2+)</name>
        <dbReference type="ChEBI" id="CHEBI:29105"/>
        <label>2</label>
    </ligand>
</feature>
<feature type="binding site" evidence="13">
    <location>
        <position position="138"/>
    </location>
    <ligand>
        <name>Mg(2+)</name>
        <dbReference type="ChEBI" id="CHEBI:18420"/>
    </ligand>
</feature>
<evidence type="ECO:0000256" key="5">
    <source>
        <dbReference type="ARBA" id="ARBA00022692"/>
    </source>
</evidence>
<keyword evidence="4" id="KW-0597">Phosphoprotein</keyword>
<feature type="binding site" evidence="13">
    <location>
        <position position="136"/>
    </location>
    <ligand>
        <name>Mg(2+)</name>
        <dbReference type="ChEBI" id="CHEBI:18420"/>
    </ligand>
</feature>
<evidence type="ECO:0000256" key="12">
    <source>
        <dbReference type="PIRSR" id="PIRSR601952-1"/>
    </source>
</evidence>
<dbReference type="Proteomes" id="UP000038830">
    <property type="component" value="Unassembled WGS sequence"/>
</dbReference>
<evidence type="ECO:0000256" key="14">
    <source>
        <dbReference type="RuleBase" id="RU003946"/>
    </source>
</evidence>
<accession>A0A0H5C2H8</accession>
<evidence type="ECO:0000256" key="1">
    <source>
        <dbReference type="ARBA" id="ARBA00004167"/>
    </source>
</evidence>
<dbReference type="Gene3D" id="1.10.60.40">
    <property type="match status" value="1"/>
</dbReference>
<dbReference type="EC" id="3.1.3.1" evidence="3 15"/>
<keyword evidence="6 13" id="KW-0479">Metal-binding</keyword>
<feature type="binding site" evidence="13">
    <location>
        <position position="431"/>
    </location>
    <ligand>
        <name>Zn(2+)</name>
        <dbReference type="ChEBI" id="CHEBI:29105"/>
        <label>2</label>
    </ligand>
</feature>
<dbReference type="GO" id="GO:0019637">
    <property type="term" value="P:organophosphate metabolic process"/>
    <property type="evidence" value="ECO:0007669"/>
    <property type="project" value="UniProtKB-ARBA"/>
</dbReference>
<keyword evidence="9 13" id="KW-0460">Magnesium</keyword>
<comment type="catalytic activity">
    <reaction evidence="15">
        <text>a phosphate monoester + H2O = an alcohol + phosphate</text>
        <dbReference type="Rhea" id="RHEA:15017"/>
        <dbReference type="ChEBI" id="CHEBI:15377"/>
        <dbReference type="ChEBI" id="CHEBI:30879"/>
        <dbReference type="ChEBI" id="CHEBI:43474"/>
        <dbReference type="ChEBI" id="CHEBI:67140"/>
        <dbReference type="EC" id="3.1.3.1"/>
    </reaction>
</comment>
<dbReference type="SUPFAM" id="SSF53649">
    <property type="entry name" value="Alkaline phosphatase-like"/>
    <property type="match status" value="1"/>
</dbReference>
<keyword evidence="16" id="KW-0732">Signal</keyword>
<reference evidence="18" key="1">
    <citation type="journal article" date="2015" name="J. Biotechnol.">
        <title>The structure of the Cyberlindnera jadinii genome and its relation to Candida utilis analyzed by the occurrence of single nucleotide polymorphisms.</title>
        <authorList>
            <person name="Rupp O."/>
            <person name="Brinkrolf K."/>
            <person name="Buerth C."/>
            <person name="Kunigo M."/>
            <person name="Schneider J."/>
            <person name="Jaenicke S."/>
            <person name="Goesmann A."/>
            <person name="Puehler A."/>
            <person name="Jaeger K.-E."/>
            <person name="Ernst J.F."/>
        </authorList>
    </citation>
    <scope>NUCLEOTIDE SEQUENCE [LARGE SCALE GENOMIC DNA]</scope>
    <source>
        <strain evidence="18">ATCC 18201 / CBS 1600 / BCRC 20928 / JCM 3617 / NBRC 0987 / NRRL Y-1542</strain>
    </source>
</reference>
<dbReference type="FunFam" id="1.10.60.40:FF:000002">
    <property type="entry name" value="Alkaline phosphatase"/>
    <property type="match status" value="1"/>
</dbReference>
<dbReference type="InterPro" id="IPR018299">
    <property type="entry name" value="Alkaline_phosphatase_AS"/>
</dbReference>
<comment type="similarity">
    <text evidence="2 14">Belongs to the alkaline phosphatase family.</text>
</comment>
<keyword evidence="7 15" id="KW-0378">Hydrolase</keyword>
<sequence>MNIASLAWLFLDPKLLSELTLTPQGSTKKNIIFLVTDGMGPTSLSLTRSFRQYRDKLAIDDILTLDKHLIGQSRTRSSNSLVTDSAAGATAFSCALKSYNNAVGVTPQRQPCGTLLEAMKYEGYHTGLVVTTRITDATPAAFSSHVTYRFYEDLIAQHQLGEYPLGRVVDLMIGGGRTHFYPPGETPYGNGGLRKDGRNLIEEAQENGWSYVGNRSSFDNLELGDNVQLPLLALLADNDIPFDLDRDDAIYPSLEEEAITAMKALSKATEDSDKGFFLLIEGSRIDHAGHNNDPAAQVREVLAFDKAFKAVLDFADSTDVETVIISTSDHETGGLAAARQLTPSYPDYLWRPEALLAAKHSGEYLNNKIASFEGEDLENFIKHEIFEKDLGITDYTPQEVESIMDHSKASHYLLNDIVSRRSQTGWSTHGHSAVDVNIYAYSNKKSTMHLLREKLSGNHENIEIGQFMKDFVNVDLTHMTKLIKGTQVKPSDVDEMTVSQQQELFDNYHGGLVNVY</sequence>
<organism evidence="17 18">
    <name type="scientific">Cyberlindnera jadinii (strain ATCC 18201 / CBS 1600 / BCRC 20928 / JCM 3617 / NBRC 0987 / NRRL Y-1542)</name>
    <name type="common">Torula yeast</name>
    <name type="synonym">Candida utilis</name>
    <dbReference type="NCBI Taxonomy" id="983966"/>
    <lineage>
        <taxon>Eukaryota</taxon>
        <taxon>Fungi</taxon>
        <taxon>Dikarya</taxon>
        <taxon>Ascomycota</taxon>
        <taxon>Saccharomycotina</taxon>
        <taxon>Saccharomycetes</taxon>
        <taxon>Phaffomycetales</taxon>
        <taxon>Phaffomycetaceae</taxon>
        <taxon>Cyberlindnera</taxon>
    </lineage>
</organism>
<name>A0A0H5C2H8_CYBJN</name>
<feature type="binding site" evidence="13">
    <location>
        <position position="290"/>
    </location>
    <ligand>
        <name>Zn(2+)</name>
        <dbReference type="ChEBI" id="CHEBI:29105"/>
        <label>2</label>
    </ligand>
</feature>
<evidence type="ECO:0000256" key="9">
    <source>
        <dbReference type="ARBA" id="ARBA00022842"/>
    </source>
</evidence>
<evidence type="ECO:0000256" key="15">
    <source>
        <dbReference type="RuleBase" id="RU003947"/>
    </source>
</evidence>
<evidence type="ECO:0000256" key="16">
    <source>
        <dbReference type="SAM" id="SignalP"/>
    </source>
</evidence>
<dbReference type="GO" id="GO:0000329">
    <property type="term" value="C:fungal-type vacuole membrane"/>
    <property type="evidence" value="ECO:0007669"/>
    <property type="project" value="TreeGrafter"/>
</dbReference>
<evidence type="ECO:0000256" key="4">
    <source>
        <dbReference type="ARBA" id="ARBA00022553"/>
    </source>
</evidence>
<feature type="chain" id="PRO_5005217241" description="Alkaline phosphatase" evidence="16">
    <location>
        <begin position="18"/>
        <end position="516"/>
    </location>
</feature>
<keyword evidence="8 13" id="KW-0862">Zinc</keyword>
<feature type="signal peptide" evidence="16">
    <location>
        <begin position="1"/>
        <end position="17"/>
    </location>
</feature>
<dbReference type="Pfam" id="PF00245">
    <property type="entry name" value="Alk_phosphatase"/>
    <property type="match status" value="1"/>
</dbReference>
<feature type="binding site" evidence="13">
    <location>
        <position position="281"/>
    </location>
    <ligand>
        <name>Mg(2+)</name>
        <dbReference type="ChEBI" id="CHEBI:18420"/>
    </ligand>
</feature>
<evidence type="ECO:0000256" key="11">
    <source>
        <dbReference type="ARBA" id="ARBA00023136"/>
    </source>
</evidence>
<comment type="cofactor">
    <cofactor evidence="13">
        <name>Zn(2+)</name>
        <dbReference type="ChEBI" id="CHEBI:29105"/>
    </cofactor>
    <text evidence="13">Binds 2 Zn(2+) ions.</text>
</comment>
<feature type="active site" description="Phosphoserine intermediate" evidence="12">
    <location>
        <position position="85"/>
    </location>
</feature>
<dbReference type="PRINTS" id="PR00113">
    <property type="entry name" value="ALKPHPHTASE"/>
</dbReference>
<comment type="cofactor">
    <cofactor evidence="13">
        <name>Mg(2+)</name>
        <dbReference type="ChEBI" id="CHEBI:18420"/>
    </cofactor>
    <text evidence="13">Binds 1 Mg(2+) ion.</text>
</comment>
<dbReference type="InterPro" id="IPR001952">
    <property type="entry name" value="Alkaline_phosphatase"/>
</dbReference>
<dbReference type="EMBL" id="CDQK01000002">
    <property type="protein sequence ID" value="CEP21986.1"/>
    <property type="molecule type" value="Genomic_DNA"/>
</dbReference>
<feature type="binding site" evidence="13">
    <location>
        <position position="329"/>
    </location>
    <ligand>
        <name>Zn(2+)</name>
        <dbReference type="ChEBI" id="CHEBI:29105"/>
        <label>2</label>
    </ligand>
</feature>
<dbReference type="FunFam" id="3.40.720.10:FF:000063">
    <property type="entry name" value="Alkaline phosphatase"/>
    <property type="match status" value="1"/>
</dbReference>
<proteinExistence type="inferred from homology"/>
<dbReference type="PROSITE" id="PS00123">
    <property type="entry name" value="ALKALINE_PHOSPHATASE"/>
    <property type="match status" value="1"/>
</dbReference>
<comment type="subcellular location">
    <subcellularLocation>
        <location evidence="1">Membrane</location>
        <topology evidence="1">Single-pass membrane protein</topology>
    </subcellularLocation>
</comment>